<protein>
    <submittedName>
        <fullName evidence="1">Uncharacterized protein</fullName>
    </submittedName>
</protein>
<dbReference type="Proteomes" id="UP000245647">
    <property type="component" value="Unassembled WGS sequence"/>
</dbReference>
<dbReference type="AlphaFoldDB" id="A0A2U2PCW0"/>
<evidence type="ECO:0000313" key="1">
    <source>
        <dbReference type="EMBL" id="PWG79241.1"/>
    </source>
</evidence>
<name>A0A2U2PCW0_9SPHI</name>
<organism evidence="1 2">
    <name type="scientific">Pararcticibacter amylolyticus</name>
    <dbReference type="NCBI Taxonomy" id="2173175"/>
    <lineage>
        <taxon>Bacteria</taxon>
        <taxon>Pseudomonadati</taxon>
        <taxon>Bacteroidota</taxon>
        <taxon>Sphingobacteriia</taxon>
        <taxon>Sphingobacteriales</taxon>
        <taxon>Sphingobacteriaceae</taxon>
        <taxon>Pararcticibacter</taxon>
    </lineage>
</organism>
<evidence type="ECO:0000313" key="2">
    <source>
        <dbReference type="Proteomes" id="UP000245647"/>
    </source>
</evidence>
<comment type="caution">
    <text evidence="1">The sequence shown here is derived from an EMBL/GenBank/DDBJ whole genome shotgun (WGS) entry which is preliminary data.</text>
</comment>
<reference evidence="1 2" key="1">
    <citation type="submission" date="2018-04" db="EMBL/GenBank/DDBJ databases">
        <title>Pedobacter chongqingensis sp. nov., isolated from a rottenly hemp rope.</title>
        <authorList>
            <person name="Cai Y."/>
        </authorList>
    </citation>
    <scope>NUCLEOTIDE SEQUENCE [LARGE SCALE GENOMIC DNA]</scope>
    <source>
        <strain evidence="1 2">FJ4-8</strain>
    </source>
</reference>
<keyword evidence="2" id="KW-1185">Reference proteome</keyword>
<accession>A0A2U2PCW0</accession>
<gene>
    <name evidence="1" type="ORF">DDR33_18320</name>
</gene>
<dbReference type="EMBL" id="QEAS01000016">
    <property type="protein sequence ID" value="PWG79241.1"/>
    <property type="molecule type" value="Genomic_DNA"/>
</dbReference>
<sequence length="121" mass="13347">MINGTADPIIPYEGGRVKFFGRSLGNVISALGTAEIFVESHDGAKTTQTIRFQHIHPDDLTSVERRIWLQDQHELVSLLTVHGGGHVVPQSIAKFPKLMGKVNLDFSAPREAVNFWRLTGG</sequence>
<proteinExistence type="predicted"/>